<dbReference type="Proteomes" id="UP000625682">
    <property type="component" value="Unassembled WGS sequence"/>
</dbReference>
<accession>A0A917KSD6</accession>
<evidence type="ECO:0000313" key="3">
    <source>
        <dbReference type="Proteomes" id="UP000625682"/>
    </source>
</evidence>
<gene>
    <name evidence="2" type="ORF">GCM10012282_21630</name>
</gene>
<dbReference type="EMBL" id="BMMU01000005">
    <property type="protein sequence ID" value="GGJ24752.1"/>
    <property type="molecule type" value="Genomic_DNA"/>
</dbReference>
<dbReference type="Pfam" id="PF19608">
    <property type="entry name" value="DUF6113"/>
    <property type="match status" value="1"/>
</dbReference>
<keyword evidence="1" id="KW-1133">Transmembrane helix</keyword>
<dbReference type="InterPro" id="IPR046095">
    <property type="entry name" value="DUF6113"/>
</dbReference>
<reference evidence="2" key="2">
    <citation type="submission" date="2020-09" db="EMBL/GenBank/DDBJ databases">
        <authorList>
            <person name="Sun Q."/>
            <person name="Zhou Y."/>
        </authorList>
    </citation>
    <scope>NUCLEOTIDE SEQUENCE</scope>
    <source>
        <strain evidence="2">CGMCC 4.7272</strain>
    </source>
</reference>
<keyword evidence="1" id="KW-0812">Transmembrane</keyword>
<sequence>MMSANGKAPAGEARGKAAAGGSLMAQPLVGPAPGRAAGYLGLFALGVVVGAAGGLLQAAWFPGGLLLALGGAAGLFLGGARAVGTRAGAVAPAAGWMVAVILLTASRPEGDFLFAAGVGSYLFLLGGMAVAVMCATLARTGQPDAPDVRLGK</sequence>
<feature type="transmembrane region" description="Helical" evidence="1">
    <location>
        <begin position="36"/>
        <end position="56"/>
    </location>
</feature>
<keyword evidence="1" id="KW-0472">Membrane</keyword>
<evidence type="ECO:0000256" key="1">
    <source>
        <dbReference type="SAM" id="Phobius"/>
    </source>
</evidence>
<protein>
    <recommendedName>
        <fullName evidence="4">Integral membrane protein</fullName>
    </recommendedName>
</protein>
<evidence type="ECO:0000313" key="2">
    <source>
        <dbReference type="EMBL" id="GGJ24752.1"/>
    </source>
</evidence>
<feature type="transmembrane region" description="Helical" evidence="1">
    <location>
        <begin position="112"/>
        <end position="138"/>
    </location>
</feature>
<reference evidence="2" key="1">
    <citation type="journal article" date="2014" name="Int. J. Syst. Evol. Microbiol.">
        <title>Complete genome sequence of Corynebacterium casei LMG S-19264T (=DSM 44701T), isolated from a smear-ripened cheese.</title>
        <authorList>
            <consortium name="US DOE Joint Genome Institute (JGI-PGF)"/>
            <person name="Walter F."/>
            <person name="Albersmeier A."/>
            <person name="Kalinowski J."/>
            <person name="Ruckert C."/>
        </authorList>
    </citation>
    <scope>NUCLEOTIDE SEQUENCE</scope>
    <source>
        <strain evidence="2">CGMCC 4.7272</strain>
    </source>
</reference>
<organism evidence="2 3">
    <name type="scientific">Streptomyces lacrimifluminis</name>
    <dbReference type="NCBI Taxonomy" id="1500077"/>
    <lineage>
        <taxon>Bacteria</taxon>
        <taxon>Bacillati</taxon>
        <taxon>Actinomycetota</taxon>
        <taxon>Actinomycetes</taxon>
        <taxon>Kitasatosporales</taxon>
        <taxon>Streptomycetaceae</taxon>
        <taxon>Streptomyces</taxon>
    </lineage>
</organism>
<name>A0A917KSD6_9ACTN</name>
<comment type="caution">
    <text evidence="2">The sequence shown here is derived from an EMBL/GenBank/DDBJ whole genome shotgun (WGS) entry which is preliminary data.</text>
</comment>
<proteinExistence type="predicted"/>
<dbReference type="AlphaFoldDB" id="A0A917KSD6"/>
<feature type="transmembrane region" description="Helical" evidence="1">
    <location>
        <begin position="63"/>
        <end position="83"/>
    </location>
</feature>
<feature type="transmembrane region" description="Helical" evidence="1">
    <location>
        <begin position="89"/>
        <end position="105"/>
    </location>
</feature>
<keyword evidence="3" id="KW-1185">Reference proteome</keyword>
<evidence type="ECO:0008006" key="4">
    <source>
        <dbReference type="Google" id="ProtNLM"/>
    </source>
</evidence>